<comment type="caution">
    <text evidence="3">The sequence shown here is derived from an EMBL/GenBank/DDBJ whole genome shotgun (WGS) entry which is preliminary data.</text>
</comment>
<dbReference type="PANTHER" id="PTHR10566:SF123">
    <property type="entry name" value="PROTEIN KINASE SUPERFAMILY PROTEIN"/>
    <property type="match status" value="1"/>
</dbReference>
<evidence type="ECO:0000313" key="4">
    <source>
        <dbReference type="Proteomes" id="UP001190700"/>
    </source>
</evidence>
<comment type="similarity">
    <text evidence="1">Belongs to the protein kinase superfamily. ADCK protein kinase family.</text>
</comment>
<keyword evidence="4" id="KW-1185">Reference proteome</keyword>
<dbReference type="PANTHER" id="PTHR10566">
    <property type="entry name" value="CHAPERONE-ACTIVITY OF BC1 COMPLEX CABC1 -RELATED"/>
    <property type="match status" value="1"/>
</dbReference>
<proteinExistence type="inferred from homology"/>
<dbReference type="Gene3D" id="1.10.510.10">
    <property type="entry name" value="Transferase(Phosphotransferase) domain 1"/>
    <property type="match status" value="1"/>
</dbReference>
<reference evidence="3 4" key="1">
    <citation type="journal article" date="2015" name="Genome Biol. Evol.">
        <title>Comparative Genomics of a Bacterivorous Green Alga Reveals Evolutionary Causalities and Consequences of Phago-Mixotrophic Mode of Nutrition.</title>
        <authorList>
            <person name="Burns J.A."/>
            <person name="Paasch A."/>
            <person name="Narechania A."/>
            <person name="Kim E."/>
        </authorList>
    </citation>
    <scope>NUCLEOTIDE SEQUENCE [LARGE SCALE GENOMIC DNA]</scope>
    <source>
        <strain evidence="3 4">PLY_AMNH</strain>
    </source>
</reference>
<dbReference type="GO" id="GO:0004672">
    <property type="term" value="F:protein kinase activity"/>
    <property type="evidence" value="ECO:0007669"/>
    <property type="project" value="InterPro"/>
</dbReference>
<protein>
    <recommendedName>
        <fullName evidence="2">Protein kinase domain-containing protein</fullName>
    </recommendedName>
</protein>
<dbReference type="AlphaFoldDB" id="A0AAE0FSF3"/>
<dbReference type="GO" id="GO:0005524">
    <property type="term" value="F:ATP binding"/>
    <property type="evidence" value="ECO:0007669"/>
    <property type="project" value="InterPro"/>
</dbReference>
<dbReference type="InterPro" id="IPR050154">
    <property type="entry name" value="UbiB_kinase"/>
</dbReference>
<dbReference type="SUPFAM" id="SSF56112">
    <property type="entry name" value="Protein kinase-like (PK-like)"/>
    <property type="match status" value="1"/>
</dbReference>
<dbReference type="EMBL" id="LGRX02014571">
    <property type="protein sequence ID" value="KAK3264411.1"/>
    <property type="molecule type" value="Genomic_DNA"/>
</dbReference>
<evidence type="ECO:0000259" key="2">
    <source>
        <dbReference type="PROSITE" id="PS50011"/>
    </source>
</evidence>
<name>A0AAE0FSF3_9CHLO</name>
<sequence length="188" mass="20002">MGRTVRMATAEAANATAFSTAHAHLPYVVAPVPVTSLTTCRVLVLEWIDGRALSSMGRNAVGVQEQDARDVLHVVQMGVQASLVQLLQTGLLHGDPHPGNLMITPGGRLAYLDFGSLCTVLPHHSEGMVAALAHVATEQWGLLAADLQVMQLVKPGTNLADVEAALRAEFSGDPPPYRRLQQTPLCQA</sequence>
<feature type="domain" description="Protein kinase" evidence="2">
    <location>
        <begin position="1"/>
        <end position="188"/>
    </location>
</feature>
<gene>
    <name evidence="3" type="ORF">CYMTET_26849</name>
</gene>
<dbReference type="PROSITE" id="PS50011">
    <property type="entry name" value="PROTEIN_KINASE_DOM"/>
    <property type="match status" value="1"/>
</dbReference>
<dbReference type="InterPro" id="IPR004147">
    <property type="entry name" value="ABC1_dom"/>
</dbReference>
<dbReference type="InterPro" id="IPR011009">
    <property type="entry name" value="Kinase-like_dom_sf"/>
</dbReference>
<dbReference type="Proteomes" id="UP001190700">
    <property type="component" value="Unassembled WGS sequence"/>
</dbReference>
<dbReference type="InterPro" id="IPR000719">
    <property type="entry name" value="Prot_kinase_dom"/>
</dbReference>
<organism evidence="3 4">
    <name type="scientific">Cymbomonas tetramitiformis</name>
    <dbReference type="NCBI Taxonomy" id="36881"/>
    <lineage>
        <taxon>Eukaryota</taxon>
        <taxon>Viridiplantae</taxon>
        <taxon>Chlorophyta</taxon>
        <taxon>Pyramimonadophyceae</taxon>
        <taxon>Pyramimonadales</taxon>
        <taxon>Pyramimonadaceae</taxon>
        <taxon>Cymbomonas</taxon>
    </lineage>
</organism>
<evidence type="ECO:0000256" key="1">
    <source>
        <dbReference type="ARBA" id="ARBA00009670"/>
    </source>
</evidence>
<evidence type="ECO:0000313" key="3">
    <source>
        <dbReference type="EMBL" id="KAK3264411.1"/>
    </source>
</evidence>
<dbReference type="Pfam" id="PF03109">
    <property type="entry name" value="ABC1"/>
    <property type="match status" value="1"/>
</dbReference>
<accession>A0AAE0FSF3</accession>